<accession>A0A420HA85</accession>
<reference evidence="1 2" key="1">
    <citation type="journal article" date="2018" name="BMC Genomics">
        <title>Comparative genome analyses reveal sequence features reflecting distinct modes of host-adaptation between dicot and monocot powdery mildew.</title>
        <authorList>
            <person name="Wu Y."/>
            <person name="Ma X."/>
            <person name="Pan Z."/>
            <person name="Kale S.D."/>
            <person name="Song Y."/>
            <person name="King H."/>
            <person name="Zhang Q."/>
            <person name="Presley C."/>
            <person name="Deng X."/>
            <person name="Wei C.I."/>
            <person name="Xiao S."/>
        </authorList>
    </citation>
    <scope>NUCLEOTIDE SEQUENCE [LARGE SCALE GENOMIC DNA]</scope>
    <source>
        <strain evidence="1">UMSG2</strain>
    </source>
</reference>
<evidence type="ECO:0000313" key="1">
    <source>
        <dbReference type="EMBL" id="RKF54337.1"/>
    </source>
</evidence>
<comment type="caution">
    <text evidence="1">The sequence shown here is derived from an EMBL/GenBank/DDBJ whole genome shotgun (WGS) entry which is preliminary data.</text>
</comment>
<name>A0A420HA85_9PEZI</name>
<protein>
    <submittedName>
        <fullName evidence="1">Uncharacterized protein</fullName>
    </submittedName>
</protein>
<dbReference type="EMBL" id="MCFK01009866">
    <property type="protein sequence ID" value="RKF54337.1"/>
    <property type="molecule type" value="Genomic_DNA"/>
</dbReference>
<dbReference type="Proteomes" id="UP000286134">
    <property type="component" value="Unassembled WGS sequence"/>
</dbReference>
<sequence length="328" mass="37344">MKVQLTSECTLNKIESRRTRSTNAFKELTSSAPRHVNIIVNRIATDKPISFNTRRVEVTETSARQRQVSRDLNATRRMKPTESNPAGRFKPTSNAGIKARAVAAKFSARVRKEGFGVGNRQQSRNRSLRGIPRKPRLKPWEEEMELPLNEEETQYSDIRDGGFTTPYNPDTNVQNLARHRPPVISNGVGITDSIRYKLAVATDNISPQYRIASQHLMRIYRGNGTLFEDPEQKRVFQEWKDKLDRENAANNGVPYTPEKLGSLSKKTKEEIISQWVAGQFEAPALISPGNPFTYVRNYSKRNETWLKEDTRKFEAKLASLLSSNLPPT</sequence>
<proteinExistence type="predicted"/>
<dbReference type="OrthoDB" id="5365739at2759"/>
<gene>
    <name evidence="1" type="ORF">OnM2_098025</name>
</gene>
<organism evidence="1 2">
    <name type="scientific">Erysiphe neolycopersici</name>
    <dbReference type="NCBI Taxonomy" id="212602"/>
    <lineage>
        <taxon>Eukaryota</taxon>
        <taxon>Fungi</taxon>
        <taxon>Dikarya</taxon>
        <taxon>Ascomycota</taxon>
        <taxon>Pezizomycotina</taxon>
        <taxon>Leotiomycetes</taxon>
        <taxon>Erysiphales</taxon>
        <taxon>Erysiphaceae</taxon>
        <taxon>Erysiphe</taxon>
    </lineage>
</organism>
<keyword evidence="2" id="KW-1185">Reference proteome</keyword>
<dbReference type="AlphaFoldDB" id="A0A420HA85"/>
<evidence type="ECO:0000313" key="2">
    <source>
        <dbReference type="Proteomes" id="UP000286134"/>
    </source>
</evidence>
<dbReference type="STRING" id="212602.A0A420HA85"/>